<gene>
    <name evidence="1" type="ORF">Pan265_08610</name>
</gene>
<evidence type="ECO:0000313" key="2">
    <source>
        <dbReference type="Proteomes" id="UP000320386"/>
    </source>
</evidence>
<dbReference type="KEGG" id="mcad:Pan265_08610"/>
<dbReference type="AlphaFoldDB" id="A0A518BVL2"/>
<proteinExistence type="predicted"/>
<accession>A0A518BVL2</accession>
<name>A0A518BVL2_9BACT</name>
<dbReference type="EMBL" id="CP036280">
    <property type="protein sequence ID" value="QDU71016.1"/>
    <property type="molecule type" value="Genomic_DNA"/>
</dbReference>
<keyword evidence="2" id="KW-1185">Reference proteome</keyword>
<organism evidence="1 2">
    <name type="scientific">Mucisphaera calidilacus</name>
    <dbReference type="NCBI Taxonomy" id="2527982"/>
    <lineage>
        <taxon>Bacteria</taxon>
        <taxon>Pseudomonadati</taxon>
        <taxon>Planctomycetota</taxon>
        <taxon>Phycisphaerae</taxon>
        <taxon>Phycisphaerales</taxon>
        <taxon>Phycisphaeraceae</taxon>
        <taxon>Mucisphaera</taxon>
    </lineage>
</organism>
<reference evidence="1 2" key="1">
    <citation type="submission" date="2019-02" db="EMBL/GenBank/DDBJ databases">
        <title>Deep-cultivation of Planctomycetes and their phenomic and genomic characterization uncovers novel biology.</title>
        <authorList>
            <person name="Wiegand S."/>
            <person name="Jogler M."/>
            <person name="Boedeker C."/>
            <person name="Pinto D."/>
            <person name="Vollmers J."/>
            <person name="Rivas-Marin E."/>
            <person name="Kohn T."/>
            <person name="Peeters S.H."/>
            <person name="Heuer A."/>
            <person name="Rast P."/>
            <person name="Oberbeckmann S."/>
            <person name="Bunk B."/>
            <person name="Jeske O."/>
            <person name="Meyerdierks A."/>
            <person name="Storesund J.E."/>
            <person name="Kallscheuer N."/>
            <person name="Luecker S."/>
            <person name="Lage O.M."/>
            <person name="Pohl T."/>
            <person name="Merkel B.J."/>
            <person name="Hornburger P."/>
            <person name="Mueller R.-W."/>
            <person name="Bruemmer F."/>
            <person name="Labrenz M."/>
            <person name="Spormann A.M."/>
            <person name="Op den Camp H."/>
            <person name="Overmann J."/>
            <person name="Amann R."/>
            <person name="Jetten M.S.M."/>
            <person name="Mascher T."/>
            <person name="Medema M.H."/>
            <person name="Devos D.P."/>
            <person name="Kaster A.-K."/>
            <person name="Ovreas L."/>
            <person name="Rohde M."/>
            <person name="Galperin M.Y."/>
            <person name="Jogler C."/>
        </authorList>
    </citation>
    <scope>NUCLEOTIDE SEQUENCE [LARGE SCALE GENOMIC DNA]</scope>
    <source>
        <strain evidence="1 2">Pan265</strain>
    </source>
</reference>
<evidence type="ECO:0000313" key="1">
    <source>
        <dbReference type="EMBL" id="QDU71016.1"/>
    </source>
</evidence>
<protein>
    <submittedName>
        <fullName evidence="1">Uncharacterized protein</fullName>
    </submittedName>
</protein>
<sequence>MIHEENGQCPTFWTGPAVDQIALAGIISDLSLRLDQVLGCRSILSQQVDQ</sequence>
<dbReference type="Proteomes" id="UP000320386">
    <property type="component" value="Chromosome"/>
</dbReference>